<dbReference type="NCBIfam" id="TIGR00704">
    <property type="entry name" value="NaPi_cotrn_rel"/>
    <property type="match status" value="1"/>
</dbReference>
<dbReference type="InterPro" id="IPR004633">
    <property type="entry name" value="NaPi_cotrn-rel/YqeW-like"/>
</dbReference>
<keyword evidence="5 6" id="KW-0472">Membrane</keyword>
<evidence type="ECO:0000256" key="3">
    <source>
        <dbReference type="ARBA" id="ARBA00022692"/>
    </source>
</evidence>
<sequence length="312" mass="34422">MLLTILYLISGLIIFIYGMHVVKVGLQDRVNTQSRYLLKYITGTKLLSILSGILVTALMQSSSATIVLIISFVNAELLGLAQALGMIIGTNIGTTITGQIISFNLEDNFWLFFLIGLVFYLIYRIYNRQKNKWLILAKTFIGFGLIFLGLNFLGDALTPLKDTEFFLKFIINLSHNNFLALLSGTLGTSILQSSSAFIGVILTLSKEGLIQLPTAILLLLGSNIGTCITAVIASVNGSLKAIQVAVGHIIFNLLGVIFFYPLVTPFSYLVALTSNQIVRQIANGHTIFNLINAVLFYFFFDKFIEIVKKISE</sequence>
<dbReference type="AlphaFoldDB" id="A0A1T4JN51"/>
<comment type="subcellular location">
    <subcellularLocation>
        <location evidence="1">Cell membrane</location>
        <topology evidence="1">Multi-pass membrane protein</topology>
    </subcellularLocation>
</comment>
<dbReference type="GO" id="GO:0005886">
    <property type="term" value="C:plasma membrane"/>
    <property type="evidence" value="ECO:0007669"/>
    <property type="project" value="UniProtKB-SubCell"/>
</dbReference>
<dbReference type="GO" id="GO:0005436">
    <property type="term" value="F:sodium:phosphate symporter activity"/>
    <property type="evidence" value="ECO:0007669"/>
    <property type="project" value="InterPro"/>
</dbReference>
<dbReference type="Pfam" id="PF02690">
    <property type="entry name" value="Na_Pi_cotrans"/>
    <property type="match status" value="2"/>
</dbReference>
<protein>
    <submittedName>
        <fullName evidence="7">Phosphate:Na+ symporter</fullName>
    </submittedName>
</protein>
<dbReference type="GO" id="GO:0044341">
    <property type="term" value="P:sodium-dependent phosphate transport"/>
    <property type="evidence" value="ECO:0007669"/>
    <property type="project" value="InterPro"/>
</dbReference>
<dbReference type="PANTHER" id="PTHR10010:SF46">
    <property type="entry name" value="SODIUM-DEPENDENT PHOSPHATE TRANSPORT PROTEIN 2B"/>
    <property type="match status" value="1"/>
</dbReference>
<organism evidence="7 8">
    <name type="scientific">Selenihalanaerobacter shriftii</name>
    <dbReference type="NCBI Taxonomy" id="142842"/>
    <lineage>
        <taxon>Bacteria</taxon>
        <taxon>Bacillati</taxon>
        <taxon>Bacillota</taxon>
        <taxon>Clostridia</taxon>
        <taxon>Halanaerobiales</taxon>
        <taxon>Halobacteroidaceae</taxon>
        <taxon>Selenihalanaerobacter</taxon>
    </lineage>
</organism>
<dbReference type="OrthoDB" id="9763003at2"/>
<dbReference type="PANTHER" id="PTHR10010">
    <property type="entry name" value="SOLUTE CARRIER FAMILY 34 SODIUM PHOSPHATE , MEMBER 2-RELATED"/>
    <property type="match status" value="1"/>
</dbReference>
<gene>
    <name evidence="7" type="ORF">SAMN02745118_00250</name>
</gene>
<evidence type="ECO:0000256" key="5">
    <source>
        <dbReference type="ARBA" id="ARBA00023136"/>
    </source>
</evidence>
<proteinExistence type="predicted"/>
<feature type="transmembrane region" description="Helical" evidence="6">
    <location>
        <begin position="178"/>
        <end position="204"/>
    </location>
</feature>
<keyword evidence="4 6" id="KW-1133">Transmembrane helix</keyword>
<evidence type="ECO:0000256" key="6">
    <source>
        <dbReference type="SAM" id="Phobius"/>
    </source>
</evidence>
<dbReference type="RefSeq" id="WP_078808774.1">
    <property type="nucleotide sequence ID" value="NZ_FUWM01000003.1"/>
</dbReference>
<feature type="transmembrane region" description="Helical" evidence="6">
    <location>
        <begin position="216"/>
        <end position="235"/>
    </location>
</feature>
<feature type="transmembrane region" description="Helical" evidence="6">
    <location>
        <begin position="109"/>
        <end position="126"/>
    </location>
</feature>
<dbReference type="EMBL" id="FUWM01000003">
    <property type="protein sequence ID" value="SJZ31589.1"/>
    <property type="molecule type" value="Genomic_DNA"/>
</dbReference>
<dbReference type="NCBIfam" id="NF037997">
    <property type="entry name" value="Na_Pi_symport"/>
    <property type="match status" value="1"/>
</dbReference>
<keyword evidence="3 6" id="KW-0812">Transmembrane</keyword>
<feature type="transmembrane region" description="Helical" evidence="6">
    <location>
        <begin position="241"/>
        <end position="260"/>
    </location>
</feature>
<evidence type="ECO:0000256" key="2">
    <source>
        <dbReference type="ARBA" id="ARBA00022475"/>
    </source>
</evidence>
<keyword evidence="2" id="KW-1003">Cell membrane</keyword>
<feature type="transmembrane region" description="Helical" evidence="6">
    <location>
        <begin position="281"/>
        <end position="300"/>
    </location>
</feature>
<evidence type="ECO:0000313" key="7">
    <source>
        <dbReference type="EMBL" id="SJZ31589.1"/>
    </source>
</evidence>
<dbReference type="Proteomes" id="UP000190625">
    <property type="component" value="Unassembled WGS sequence"/>
</dbReference>
<dbReference type="InterPro" id="IPR003841">
    <property type="entry name" value="Na/Pi_transpt"/>
</dbReference>
<feature type="transmembrane region" description="Helical" evidence="6">
    <location>
        <begin position="46"/>
        <end position="73"/>
    </location>
</feature>
<accession>A0A1T4JN51</accession>
<evidence type="ECO:0000256" key="4">
    <source>
        <dbReference type="ARBA" id="ARBA00022989"/>
    </source>
</evidence>
<name>A0A1T4JN51_9FIRM</name>
<feature type="transmembrane region" description="Helical" evidence="6">
    <location>
        <begin position="6"/>
        <end position="26"/>
    </location>
</feature>
<reference evidence="8" key="1">
    <citation type="submission" date="2017-02" db="EMBL/GenBank/DDBJ databases">
        <authorList>
            <person name="Varghese N."/>
            <person name="Submissions S."/>
        </authorList>
    </citation>
    <scope>NUCLEOTIDE SEQUENCE [LARGE SCALE GENOMIC DNA]</scope>
    <source>
        <strain evidence="8">ATCC BAA-73</strain>
    </source>
</reference>
<evidence type="ECO:0000313" key="8">
    <source>
        <dbReference type="Proteomes" id="UP000190625"/>
    </source>
</evidence>
<keyword evidence="8" id="KW-1185">Reference proteome</keyword>
<dbReference type="STRING" id="142842.SAMN02745118_00250"/>
<evidence type="ECO:0000256" key="1">
    <source>
        <dbReference type="ARBA" id="ARBA00004651"/>
    </source>
</evidence>
<feature type="transmembrane region" description="Helical" evidence="6">
    <location>
        <begin position="133"/>
        <end position="153"/>
    </location>
</feature>